<feature type="domain" description="Teneurin-like YD-shell" evidence="6">
    <location>
        <begin position="1355"/>
        <end position="1434"/>
    </location>
</feature>
<organism evidence="7 8">
    <name type="scientific">Streptomyces milbemycinicus</name>
    <dbReference type="NCBI Taxonomy" id="476552"/>
    <lineage>
        <taxon>Bacteria</taxon>
        <taxon>Bacillati</taxon>
        <taxon>Actinomycetota</taxon>
        <taxon>Actinomycetes</taxon>
        <taxon>Kitasatosporales</taxon>
        <taxon>Streptomycetaceae</taxon>
        <taxon>Streptomyces</taxon>
    </lineage>
</organism>
<dbReference type="InterPro" id="IPR049082">
    <property type="entry name" value="T7SS_signal"/>
</dbReference>
<dbReference type="InterPro" id="IPR045351">
    <property type="entry name" value="DUF6531"/>
</dbReference>
<evidence type="ECO:0000259" key="5">
    <source>
        <dbReference type="Pfam" id="PF21725"/>
    </source>
</evidence>
<keyword evidence="8" id="KW-1185">Reference proteome</keyword>
<keyword evidence="1" id="KW-0677">Repeat</keyword>
<dbReference type="InterPro" id="IPR022385">
    <property type="entry name" value="Rhs_assc_core"/>
</dbReference>
<feature type="region of interest" description="Disordered" evidence="2">
    <location>
        <begin position="1186"/>
        <end position="1219"/>
    </location>
</feature>
<dbReference type="InterPro" id="IPR049002">
    <property type="entry name" value="Stv"/>
</dbReference>
<evidence type="ECO:0000313" key="7">
    <source>
        <dbReference type="EMBL" id="MFK4267279.1"/>
    </source>
</evidence>
<dbReference type="NCBIfam" id="TIGR01643">
    <property type="entry name" value="YD_repeat_2x"/>
    <property type="match status" value="11"/>
</dbReference>
<dbReference type="Pfam" id="PF20148">
    <property type="entry name" value="DUF6531"/>
    <property type="match status" value="1"/>
</dbReference>
<name>A0ABW8LQK9_9ACTN</name>
<feature type="compositionally biased region" description="Low complexity" evidence="2">
    <location>
        <begin position="1200"/>
        <end position="1219"/>
    </location>
</feature>
<dbReference type="NCBIfam" id="TIGR03696">
    <property type="entry name" value="Rhs_assc_core"/>
    <property type="match status" value="1"/>
</dbReference>
<feature type="domain" description="Putative T7SS secretion signal" evidence="5">
    <location>
        <begin position="12"/>
        <end position="260"/>
    </location>
</feature>
<feature type="compositionally biased region" description="Polar residues" evidence="2">
    <location>
        <begin position="187"/>
        <end position="200"/>
    </location>
</feature>
<evidence type="ECO:0000259" key="6">
    <source>
        <dbReference type="Pfam" id="PF25023"/>
    </source>
</evidence>
<evidence type="ECO:0000259" key="4">
    <source>
        <dbReference type="Pfam" id="PF21527"/>
    </source>
</evidence>
<sequence>MGLGDFIPDPVQRFVDDQVENVGEAIDGAGDFTADRLDDMGWSGGADWLRRTSDSAANALGADVEEMGLDQTEDPKQLVHGSPDKLRATADHLTTFENAFNDVGKGLQGVGPDALDTLKGRSAAAFTRQVSAEPKKWYVAADACGKAAAALREFAETVEWAQKQADEAVRTYRRGRKASEAARAAQHTGTSATQHPQPSAAQHAEISAGHAQPSAAHDPGSADIEAAQDILGEARRQRDTAHLTAQRAVAAARDKAPRKPSYLRRAADGVEGLQLDGSHFVGGVVKGTAGLVNFVRSIDALDPYNLTHPAEYATRLNDTAAGLLRMANDPNTALKAMWDSFEKDPAEGLGRLVPELVGTKGLGGVRSLATAGKDLARVAGRAPGRGWRPSSWKWKSGGHAQLEKDGAAPHSVPDSAKTHGHTDPVDLATGKMYLPQTDVSLPGLLPLVFQRRAESGYRAGRWFGPSWSSTADQRLEVLDRGVVLVGTDGLLLSYPHPAPGVPTLPELGPRWPLERTPDGDYTVTDPDTGHVRRFTGPADGPPGADGEAPLTEVSDRNGHRLTFTYDTDGTPTGIVHDGGYHLTFATEGGRITALRLGGTELVRYGYTDGDLTEVTGSSGLPLRFEYDSDHRVIAWVDTNRRRYEYVYDERDRVVSEGGTEGHVSLVIDYDGVDPDTGHQVTAVRTPEGHTSRYLVDDRCRIVAVTDPLGNTVRTRHDRHGRPLAHTDALGHTTRYAYDEAGRLARLTTPDGHTRAIARNRLGLPVEITDADGTVWRHTYDERGNRTATTDPAGHTTRYTYDERGALTSVIDPLGGTTRVRCDTAGLPLEITDPLGATTAYHRDAFGRPTAVTDPLGATTRMEWTVEGRLAAHTDPGGARQSWRYDGEGNCVAHTDALGQETSYEHTHFDLVAARTGPDGARVEYAYDTRLRLTRVTDPQGLTWTYEYDPAGRPVSETDFDGRTSSYQYDAAGRLVSRTNPLGQTVDFTRDSMGRIVRKETDGRVTTFGWDPAGRLTSAEGPDAQLAFHRDLMGRVKSELSGGRVLAHTYDALGRPVRRVTPSGALSSFAYDAAGHRTTLKAGGHTIASAYDESGRETSRRIDRAATLAQVWDPAGRLAEQILTSHPRPAEEAATVQRRGYTYRADGHLTGVADHLRGAHGFELDPAGRVTAVNAPGGRGESYAYDETGNQTHASWPAPFASRSDATSDATSDVTGPRAYTGTRVTRAGRVRYEYDAAGRITLRQRNRLSRKPDTWRYAWDAEDRLTSVTTPDGTVWRYLYDPLGRRTAKQRLAADGETVVERVDFVWDGSTLVEQTTTGQARPEPTTLTWDHDGLRPVAQTERVTDDMGRREIDRRFFAIVTDLVGTPRELLDENGDIVARHHATLWGATGPAAAGEADTPLRFPGQYHDPETGLHYNLFRYYDPETARYTSPDPLGLAAAPNPVAYVANPHAWVDPLGLCPCTPGRPDGETVLSGHGIIWSDDLRPGEEALIKVPKGTRLFLYVHHGEILSDKTANLIELGTRPLFPTEIVEPGKRVLDYSLLPPDSLTIMGNPVTVTRETRLSELLQPNMGNVHWAACREVIW</sequence>
<feature type="domain" description="Putative adhesin Stv" evidence="4">
    <location>
        <begin position="1471"/>
        <end position="1582"/>
    </location>
</feature>
<dbReference type="EMBL" id="JBJDQH010000006">
    <property type="protein sequence ID" value="MFK4267279.1"/>
    <property type="molecule type" value="Genomic_DNA"/>
</dbReference>
<dbReference type="RefSeq" id="WP_404746776.1">
    <property type="nucleotide sequence ID" value="NZ_JBJDQH010000006.1"/>
</dbReference>
<dbReference type="Pfam" id="PF25023">
    <property type="entry name" value="TEN_YD-shell"/>
    <property type="match status" value="1"/>
</dbReference>
<feature type="domain" description="DUF6531" evidence="3">
    <location>
        <begin position="423"/>
        <end position="493"/>
    </location>
</feature>
<evidence type="ECO:0000313" key="8">
    <source>
        <dbReference type="Proteomes" id="UP001620295"/>
    </source>
</evidence>
<dbReference type="PANTHER" id="PTHR32305">
    <property type="match status" value="1"/>
</dbReference>
<dbReference type="PANTHER" id="PTHR32305:SF15">
    <property type="entry name" value="PROTEIN RHSA-RELATED"/>
    <property type="match status" value="1"/>
</dbReference>
<accession>A0ABW8LQK9</accession>
<dbReference type="InterPro" id="IPR006530">
    <property type="entry name" value="YD"/>
</dbReference>
<dbReference type="Pfam" id="PF21725">
    <property type="entry name" value="T7SS_signal"/>
    <property type="match status" value="1"/>
</dbReference>
<evidence type="ECO:0000256" key="2">
    <source>
        <dbReference type="SAM" id="MobiDB-lite"/>
    </source>
</evidence>
<dbReference type="InterPro" id="IPR056823">
    <property type="entry name" value="TEN-like_YD-shell"/>
</dbReference>
<dbReference type="Gene3D" id="2.180.10.10">
    <property type="entry name" value="RHS repeat-associated core"/>
    <property type="match status" value="3"/>
</dbReference>
<protein>
    <submittedName>
        <fullName evidence="7">T7SS-secreted protein</fullName>
    </submittedName>
</protein>
<feature type="region of interest" description="Disordered" evidence="2">
    <location>
        <begin position="238"/>
        <end position="262"/>
    </location>
</feature>
<feature type="region of interest" description="Disordered" evidence="2">
    <location>
        <begin position="381"/>
        <end position="426"/>
    </location>
</feature>
<proteinExistence type="predicted"/>
<dbReference type="Proteomes" id="UP001620295">
    <property type="component" value="Unassembled WGS sequence"/>
</dbReference>
<evidence type="ECO:0000256" key="1">
    <source>
        <dbReference type="ARBA" id="ARBA00022737"/>
    </source>
</evidence>
<evidence type="ECO:0000259" key="3">
    <source>
        <dbReference type="Pfam" id="PF20148"/>
    </source>
</evidence>
<gene>
    <name evidence="7" type="ORF">ACI2L5_20410</name>
</gene>
<dbReference type="Pfam" id="PF21527">
    <property type="entry name" value="Stv"/>
    <property type="match status" value="1"/>
</dbReference>
<dbReference type="InterPro" id="IPR031325">
    <property type="entry name" value="RHS_repeat"/>
</dbReference>
<feature type="region of interest" description="Disordered" evidence="2">
    <location>
        <begin position="171"/>
        <end position="220"/>
    </location>
</feature>
<dbReference type="InterPro" id="IPR050708">
    <property type="entry name" value="T6SS_VgrG/RHS"/>
</dbReference>
<dbReference type="Pfam" id="PF05593">
    <property type="entry name" value="RHS_repeat"/>
    <property type="match status" value="9"/>
</dbReference>
<comment type="caution">
    <text evidence="7">The sequence shown here is derived from an EMBL/GenBank/DDBJ whole genome shotgun (WGS) entry which is preliminary data.</text>
</comment>
<reference evidence="7 8" key="1">
    <citation type="submission" date="2024-11" db="EMBL/GenBank/DDBJ databases">
        <title>The Natural Products Discovery Center: Release of the First 8490 Sequenced Strains for Exploring Actinobacteria Biosynthetic Diversity.</title>
        <authorList>
            <person name="Kalkreuter E."/>
            <person name="Kautsar S.A."/>
            <person name="Yang D."/>
            <person name="Bader C.D."/>
            <person name="Teijaro C.N."/>
            <person name="Fluegel L."/>
            <person name="Davis C.M."/>
            <person name="Simpson J.R."/>
            <person name="Lauterbach L."/>
            <person name="Steele A.D."/>
            <person name="Gui C."/>
            <person name="Meng S."/>
            <person name="Li G."/>
            <person name="Viehrig K."/>
            <person name="Ye F."/>
            <person name="Su P."/>
            <person name="Kiefer A.F."/>
            <person name="Nichols A."/>
            <person name="Cepeda A.J."/>
            <person name="Yan W."/>
            <person name="Fan B."/>
            <person name="Jiang Y."/>
            <person name="Adhikari A."/>
            <person name="Zheng C.-J."/>
            <person name="Schuster L."/>
            <person name="Cowan T.M."/>
            <person name="Smanski M.J."/>
            <person name="Chevrette M.G."/>
            <person name="De Carvalho L.P.S."/>
            <person name="Shen B."/>
        </authorList>
    </citation>
    <scope>NUCLEOTIDE SEQUENCE [LARGE SCALE GENOMIC DNA]</scope>
    <source>
        <strain evidence="7 8">NPDC020863</strain>
    </source>
</reference>
<feature type="compositionally biased region" description="Low complexity" evidence="2">
    <location>
        <begin position="242"/>
        <end position="251"/>
    </location>
</feature>